<accession>A0A1I5FM52</accession>
<gene>
    <name evidence="5" type="ORF">SAMN04488056_104114</name>
</gene>
<keyword evidence="2" id="KW-0238">DNA-binding</keyword>
<keyword evidence="3" id="KW-0804">Transcription</keyword>
<sequence length="287" mass="32237">MRSKDHSVFGFLQDSSTAIRHGSLDLGFGRSCAIWSNREDHVNYDELQGHAFSMYVRNGQDVWRVDQKPVRGWPGAVCIFPQGQSSEWEVNGPLTMMHLYLPDQELRRCYSEMMDRDGRQIELADVTYAKPEGLIVPFSRLFGETCAGNAMGAEEAMVELIAEVLLQKRFHGEQVKPIRGGLSMPVKRKLTDFIEDHLDKTIRLRDLAVIAELSEFHLQRSFKQTCGVSPSLFVAHRRVERAKSLMRAGEPLAQVADACGFSSQSHFTRSFKAGTGVTPASFRKAVA</sequence>
<dbReference type="Proteomes" id="UP000199236">
    <property type="component" value="Unassembled WGS sequence"/>
</dbReference>
<dbReference type="InterPro" id="IPR009057">
    <property type="entry name" value="Homeodomain-like_sf"/>
</dbReference>
<keyword evidence="6" id="KW-1185">Reference proteome</keyword>
<proteinExistence type="predicted"/>
<dbReference type="STRING" id="655353.SAMN04488056_104114"/>
<name>A0A1I5FM52_9HYPH</name>
<evidence type="ECO:0000256" key="3">
    <source>
        <dbReference type="ARBA" id="ARBA00023163"/>
    </source>
</evidence>
<dbReference type="PROSITE" id="PS01124">
    <property type="entry name" value="HTH_ARAC_FAMILY_2"/>
    <property type="match status" value="1"/>
</dbReference>
<evidence type="ECO:0000256" key="2">
    <source>
        <dbReference type="ARBA" id="ARBA00023125"/>
    </source>
</evidence>
<dbReference type="RefSeq" id="WP_090071565.1">
    <property type="nucleotide sequence ID" value="NZ_FOVR01000004.1"/>
</dbReference>
<dbReference type="AlphaFoldDB" id="A0A1I5FM52"/>
<evidence type="ECO:0000313" key="5">
    <source>
        <dbReference type="EMBL" id="SFO24867.1"/>
    </source>
</evidence>
<dbReference type="OrthoDB" id="9793400at2"/>
<dbReference type="EMBL" id="FOVR01000004">
    <property type="protein sequence ID" value="SFO24867.1"/>
    <property type="molecule type" value="Genomic_DNA"/>
</dbReference>
<dbReference type="PROSITE" id="PS00041">
    <property type="entry name" value="HTH_ARAC_FAMILY_1"/>
    <property type="match status" value="1"/>
</dbReference>
<dbReference type="SUPFAM" id="SSF46689">
    <property type="entry name" value="Homeodomain-like"/>
    <property type="match status" value="2"/>
</dbReference>
<dbReference type="GO" id="GO:0043565">
    <property type="term" value="F:sequence-specific DNA binding"/>
    <property type="evidence" value="ECO:0007669"/>
    <property type="project" value="InterPro"/>
</dbReference>
<dbReference type="InterPro" id="IPR020449">
    <property type="entry name" value="Tscrpt_reg_AraC-type_HTH"/>
</dbReference>
<dbReference type="PRINTS" id="PR00032">
    <property type="entry name" value="HTHARAC"/>
</dbReference>
<dbReference type="InterPro" id="IPR018060">
    <property type="entry name" value="HTH_AraC"/>
</dbReference>
<reference evidence="5 6" key="1">
    <citation type="submission" date="2016-10" db="EMBL/GenBank/DDBJ databases">
        <authorList>
            <person name="de Groot N.N."/>
        </authorList>
    </citation>
    <scope>NUCLEOTIDE SEQUENCE [LARGE SCALE GENOMIC DNA]</scope>
    <source>
        <strain evidence="5 6">CGMCC 1.9157</strain>
    </source>
</reference>
<dbReference type="InterPro" id="IPR050204">
    <property type="entry name" value="AraC_XylS_family_regulators"/>
</dbReference>
<dbReference type="SMART" id="SM00342">
    <property type="entry name" value="HTH_ARAC"/>
    <property type="match status" value="1"/>
</dbReference>
<evidence type="ECO:0000313" key="6">
    <source>
        <dbReference type="Proteomes" id="UP000199236"/>
    </source>
</evidence>
<protein>
    <submittedName>
        <fullName evidence="5">AraC family transcriptional regulator</fullName>
    </submittedName>
</protein>
<organism evidence="5 6">
    <name type="scientific">Cohaesibacter marisflavi</name>
    <dbReference type="NCBI Taxonomy" id="655353"/>
    <lineage>
        <taxon>Bacteria</taxon>
        <taxon>Pseudomonadati</taxon>
        <taxon>Pseudomonadota</taxon>
        <taxon>Alphaproteobacteria</taxon>
        <taxon>Hyphomicrobiales</taxon>
        <taxon>Cohaesibacteraceae</taxon>
    </lineage>
</organism>
<evidence type="ECO:0000256" key="1">
    <source>
        <dbReference type="ARBA" id="ARBA00023015"/>
    </source>
</evidence>
<keyword evidence="1" id="KW-0805">Transcription regulation</keyword>
<dbReference type="Gene3D" id="1.10.10.60">
    <property type="entry name" value="Homeodomain-like"/>
    <property type="match status" value="1"/>
</dbReference>
<dbReference type="PANTHER" id="PTHR46796">
    <property type="entry name" value="HTH-TYPE TRANSCRIPTIONAL ACTIVATOR RHAS-RELATED"/>
    <property type="match status" value="1"/>
</dbReference>
<dbReference type="GO" id="GO:0003700">
    <property type="term" value="F:DNA-binding transcription factor activity"/>
    <property type="evidence" value="ECO:0007669"/>
    <property type="project" value="InterPro"/>
</dbReference>
<evidence type="ECO:0000259" key="4">
    <source>
        <dbReference type="PROSITE" id="PS01124"/>
    </source>
</evidence>
<feature type="domain" description="HTH araC/xylS-type" evidence="4">
    <location>
        <begin position="188"/>
        <end position="285"/>
    </location>
</feature>
<dbReference type="Pfam" id="PF12833">
    <property type="entry name" value="HTH_18"/>
    <property type="match status" value="1"/>
</dbReference>
<dbReference type="InterPro" id="IPR018062">
    <property type="entry name" value="HTH_AraC-typ_CS"/>
</dbReference>
<dbReference type="PANTHER" id="PTHR46796:SF6">
    <property type="entry name" value="ARAC SUBFAMILY"/>
    <property type="match status" value="1"/>
</dbReference>